<reference evidence="1" key="1">
    <citation type="submission" date="2014-09" db="EMBL/GenBank/DDBJ databases">
        <authorList>
            <person name="Magalhaes I.L.F."/>
            <person name="Oliveira U."/>
            <person name="Santos F.R."/>
            <person name="Vidigal T.H.D.A."/>
            <person name="Brescovit A.D."/>
            <person name="Santos A.J."/>
        </authorList>
    </citation>
    <scope>NUCLEOTIDE SEQUENCE</scope>
    <source>
        <tissue evidence="1">Shoot tissue taken approximately 20 cm above the soil surface</tissue>
    </source>
</reference>
<reference evidence="1" key="2">
    <citation type="journal article" date="2015" name="Data Brief">
        <title>Shoot transcriptome of the giant reed, Arundo donax.</title>
        <authorList>
            <person name="Barrero R.A."/>
            <person name="Guerrero F.D."/>
            <person name="Moolhuijzen P."/>
            <person name="Goolsby J.A."/>
            <person name="Tidwell J."/>
            <person name="Bellgard S.E."/>
            <person name="Bellgard M.I."/>
        </authorList>
    </citation>
    <scope>NUCLEOTIDE SEQUENCE</scope>
    <source>
        <tissue evidence="1">Shoot tissue taken approximately 20 cm above the soil surface</tissue>
    </source>
</reference>
<organism evidence="1">
    <name type="scientific">Arundo donax</name>
    <name type="common">Giant reed</name>
    <name type="synonym">Donax arundinaceus</name>
    <dbReference type="NCBI Taxonomy" id="35708"/>
    <lineage>
        <taxon>Eukaryota</taxon>
        <taxon>Viridiplantae</taxon>
        <taxon>Streptophyta</taxon>
        <taxon>Embryophyta</taxon>
        <taxon>Tracheophyta</taxon>
        <taxon>Spermatophyta</taxon>
        <taxon>Magnoliopsida</taxon>
        <taxon>Liliopsida</taxon>
        <taxon>Poales</taxon>
        <taxon>Poaceae</taxon>
        <taxon>PACMAD clade</taxon>
        <taxon>Arundinoideae</taxon>
        <taxon>Arundineae</taxon>
        <taxon>Arundo</taxon>
    </lineage>
</organism>
<protein>
    <submittedName>
        <fullName evidence="1">Uncharacterized protein</fullName>
    </submittedName>
</protein>
<dbReference type="EMBL" id="GBRH01276059">
    <property type="protein sequence ID" value="JAD21836.1"/>
    <property type="molecule type" value="Transcribed_RNA"/>
</dbReference>
<sequence length="28" mass="3512">MPMFWKTGRSFLFLSCFNSFLMRMVDYR</sequence>
<name>A0A0A8Y6U7_ARUDO</name>
<accession>A0A0A8Y6U7</accession>
<proteinExistence type="predicted"/>
<dbReference type="AlphaFoldDB" id="A0A0A8Y6U7"/>
<evidence type="ECO:0000313" key="1">
    <source>
        <dbReference type="EMBL" id="JAD21836.1"/>
    </source>
</evidence>